<comment type="caution">
    <text evidence="2">The sequence shown here is derived from an EMBL/GenBank/DDBJ whole genome shotgun (WGS) entry which is preliminary data.</text>
</comment>
<dbReference type="Pfam" id="PF13621">
    <property type="entry name" value="Cupin_8"/>
    <property type="match status" value="1"/>
</dbReference>
<proteinExistence type="predicted"/>
<dbReference type="Gene3D" id="2.60.120.10">
    <property type="entry name" value="Jelly Rolls"/>
    <property type="match status" value="1"/>
</dbReference>
<dbReference type="OrthoDB" id="424465at2759"/>
<reference evidence="2" key="1">
    <citation type="journal article" date="2020" name="Nat. Commun.">
        <title>Large-scale genome sequencing of mycorrhizal fungi provides insights into the early evolution of symbiotic traits.</title>
        <authorList>
            <person name="Miyauchi S."/>
            <person name="Kiss E."/>
            <person name="Kuo A."/>
            <person name="Drula E."/>
            <person name="Kohler A."/>
            <person name="Sanchez-Garcia M."/>
            <person name="Morin E."/>
            <person name="Andreopoulos B."/>
            <person name="Barry K.W."/>
            <person name="Bonito G."/>
            <person name="Buee M."/>
            <person name="Carver A."/>
            <person name="Chen C."/>
            <person name="Cichocki N."/>
            <person name="Clum A."/>
            <person name="Culley D."/>
            <person name="Crous P.W."/>
            <person name="Fauchery L."/>
            <person name="Girlanda M."/>
            <person name="Hayes R.D."/>
            <person name="Keri Z."/>
            <person name="LaButti K."/>
            <person name="Lipzen A."/>
            <person name="Lombard V."/>
            <person name="Magnuson J."/>
            <person name="Maillard F."/>
            <person name="Murat C."/>
            <person name="Nolan M."/>
            <person name="Ohm R.A."/>
            <person name="Pangilinan J."/>
            <person name="Pereira M.F."/>
            <person name="Perotto S."/>
            <person name="Peter M."/>
            <person name="Pfister S."/>
            <person name="Riley R."/>
            <person name="Sitrit Y."/>
            <person name="Stielow J.B."/>
            <person name="Szollosi G."/>
            <person name="Zifcakova L."/>
            <person name="Stursova M."/>
            <person name="Spatafora J.W."/>
            <person name="Tedersoo L."/>
            <person name="Vaario L.M."/>
            <person name="Yamada A."/>
            <person name="Yan M."/>
            <person name="Wang P."/>
            <person name="Xu J."/>
            <person name="Bruns T."/>
            <person name="Baldrian P."/>
            <person name="Vilgalys R."/>
            <person name="Dunand C."/>
            <person name="Henrissat B."/>
            <person name="Grigoriev I.V."/>
            <person name="Hibbett D."/>
            <person name="Nagy L.G."/>
            <person name="Martin F.M."/>
        </authorList>
    </citation>
    <scope>NUCLEOTIDE SEQUENCE</scope>
    <source>
        <strain evidence="2">UP504</strain>
    </source>
</reference>
<sequence>MEEVLREYQELNGSHIEFIPNAPTALEFSRIVHISRPVHFAGASTLKWSDTYLVEMMGSTPINVAITPDGFLADALVEGPDGQIYFVEPRTESMTMDSLLHSLHSPTGESGTTAICYLQSQNGNLYTPHRARSEFNSLRGDVPKDVPWATEAFGYSPDAVNLWIGNRQSTTSIHCDPYENIYAVVRGAKHFILFPPTEGYLLQERNYPRAVYTRPHPGAPLELTPIEVDENSNEASMVSWASADPTKPIRGTMPLRVTIRAGETSTCLLVCWWHHVTQSGDGPGGCGIVIAINWWYDMEMRGDKWVWLNALRRVSQRGDWNAPHLSGTDTVV</sequence>
<dbReference type="InterPro" id="IPR014710">
    <property type="entry name" value="RmlC-like_jellyroll"/>
</dbReference>
<dbReference type="SMART" id="SM00558">
    <property type="entry name" value="JmjC"/>
    <property type="match status" value="1"/>
</dbReference>
<organism evidence="2 3">
    <name type="scientific">Hydnum rufescens UP504</name>
    <dbReference type="NCBI Taxonomy" id="1448309"/>
    <lineage>
        <taxon>Eukaryota</taxon>
        <taxon>Fungi</taxon>
        <taxon>Dikarya</taxon>
        <taxon>Basidiomycota</taxon>
        <taxon>Agaricomycotina</taxon>
        <taxon>Agaricomycetes</taxon>
        <taxon>Cantharellales</taxon>
        <taxon>Hydnaceae</taxon>
        <taxon>Hydnum</taxon>
    </lineage>
</organism>
<gene>
    <name evidence="2" type="ORF">BS47DRAFT_1373496</name>
</gene>
<dbReference type="PANTHER" id="PTHR12461">
    <property type="entry name" value="HYPOXIA-INDUCIBLE FACTOR 1 ALPHA INHIBITOR-RELATED"/>
    <property type="match status" value="1"/>
</dbReference>
<dbReference type="EMBL" id="MU129034">
    <property type="protein sequence ID" value="KAF9509493.1"/>
    <property type="molecule type" value="Genomic_DNA"/>
</dbReference>
<evidence type="ECO:0000313" key="2">
    <source>
        <dbReference type="EMBL" id="KAF9509493.1"/>
    </source>
</evidence>
<dbReference type="PANTHER" id="PTHR12461:SF99">
    <property type="entry name" value="BIFUNCTIONAL PEPTIDASE AND (3S)-LYSYL HYDROXYLASE JMJD7"/>
    <property type="match status" value="1"/>
</dbReference>
<dbReference type="Proteomes" id="UP000886523">
    <property type="component" value="Unassembled WGS sequence"/>
</dbReference>
<name>A0A9P6APG4_9AGAM</name>
<dbReference type="SUPFAM" id="SSF51197">
    <property type="entry name" value="Clavaminate synthase-like"/>
    <property type="match status" value="1"/>
</dbReference>
<feature type="domain" description="JmjC" evidence="1">
    <location>
        <begin position="116"/>
        <end position="311"/>
    </location>
</feature>
<dbReference type="InterPro" id="IPR041667">
    <property type="entry name" value="Cupin_8"/>
</dbReference>
<evidence type="ECO:0000313" key="3">
    <source>
        <dbReference type="Proteomes" id="UP000886523"/>
    </source>
</evidence>
<protein>
    <recommendedName>
        <fullName evidence="1">JmjC domain-containing protein</fullName>
    </recommendedName>
</protein>
<dbReference type="AlphaFoldDB" id="A0A9P6APG4"/>
<dbReference type="InterPro" id="IPR003347">
    <property type="entry name" value="JmjC_dom"/>
</dbReference>
<accession>A0A9P6APG4</accession>
<dbReference type="PROSITE" id="PS51184">
    <property type="entry name" value="JMJC"/>
    <property type="match status" value="1"/>
</dbReference>
<evidence type="ECO:0000259" key="1">
    <source>
        <dbReference type="PROSITE" id="PS51184"/>
    </source>
</evidence>
<keyword evidence="3" id="KW-1185">Reference proteome</keyword>